<dbReference type="Gene3D" id="1.20.1080.10">
    <property type="entry name" value="Glycerol uptake facilitator protein"/>
    <property type="match status" value="1"/>
</dbReference>
<evidence type="ECO:0000313" key="8">
    <source>
        <dbReference type="EMBL" id="MFB9647003.1"/>
    </source>
</evidence>
<evidence type="ECO:0000256" key="5">
    <source>
        <dbReference type="ARBA" id="ARBA00023136"/>
    </source>
</evidence>
<accession>A0ABV5T334</accession>
<dbReference type="InterPro" id="IPR022357">
    <property type="entry name" value="MIP_CS"/>
</dbReference>
<dbReference type="RefSeq" id="WP_344714844.1">
    <property type="nucleotide sequence ID" value="NZ_BAAAWH010000001.1"/>
</dbReference>
<evidence type="ECO:0000256" key="1">
    <source>
        <dbReference type="ARBA" id="ARBA00004141"/>
    </source>
</evidence>
<evidence type="ECO:0000256" key="2">
    <source>
        <dbReference type="ARBA" id="ARBA00022448"/>
    </source>
</evidence>
<feature type="transmembrane region" description="Helical" evidence="7">
    <location>
        <begin position="66"/>
        <end position="84"/>
    </location>
</feature>
<keyword evidence="4 7" id="KW-1133">Transmembrane helix</keyword>
<reference evidence="8 9" key="1">
    <citation type="submission" date="2024-09" db="EMBL/GenBank/DDBJ databases">
        <authorList>
            <person name="Sun Q."/>
            <person name="Mori K."/>
        </authorList>
    </citation>
    <scope>NUCLEOTIDE SEQUENCE [LARGE SCALE GENOMIC DNA]</scope>
    <source>
        <strain evidence="8 9">JCM 1342</strain>
    </source>
</reference>
<evidence type="ECO:0000256" key="7">
    <source>
        <dbReference type="SAM" id="Phobius"/>
    </source>
</evidence>
<organism evidence="8 9">
    <name type="scientific">Microbacterium terregens</name>
    <dbReference type="NCBI Taxonomy" id="69363"/>
    <lineage>
        <taxon>Bacteria</taxon>
        <taxon>Bacillati</taxon>
        <taxon>Actinomycetota</taxon>
        <taxon>Actinomycetes</taxon>
        <taxon>Micrococcales</taxon>
        <taxon>Microbacteriaceae</taxon>
        <taxon>Microbacterium</taxon>
    </lineage>
</organism>
<dbReference type="PRINTS" id="PR00783">
    <property type="entry name" value="MINTRINSICP"/>
</dbReference>
<feature type="transmembrane region" description="Helical" evidence="7">
    <location>
        <begin position="111"/>
        <end position="133"/>
    </location>
</feature>
<sequence length="273" mass="29206">MTRDSQLRGRFDRWFEAEVIDPMTDFQESTQEWRRLASELFGTFFLVLVAAGGGMMGQAFPDTISRQAAVVAPGLMVMAIILFMGKVSGAHLNPAVTLAFSLRGDFPWRRVPGYILVQLIGATLAALFLRAVIGVSASYGSNYPAEGYTAFQAFWMEVVLTLGLVSVILGMASGAQNVGIIGAVGVGGYIALAGLWGSPISGTSMNPARTFGPDLIALDFADYWVYARAPTTTDCRSADRPGNVAGRVAPLDGVMSQPCRQLCHGRESGRDPL</sequence>
<dbReference type="InterPro" id="IPR023271">
    <property type="entry name" value="Aquaporin-like"/>
</dbReference>
<feature type="transmembrane region" description="Helical" evidence="7">
    <location>
        <begin position="40"/>
        <end position="60"/>
    </location>
</feature>
<comment type="subcellular location">
    <subcellularLocation>
        <location evidence="1">Membrane</location>
        <topology evidence="1">Multi-pass membrane protein</topology>
    </subcellularLocation>
</comment>
<dbReference type="InterPro" id="IPR034294">
    <property type="entry name" value="Aquaporin_transptr"/>
</dbReference>
<name>A0ABV5T334_9MICO</name>
<dbReference type="SUPFAM" id="SSF81338">
    <property type="entry name" value="Aquaporin-like"/>
    <property type="match status" value="1"/>
</dbReference>
<evidence type="ECO:0000256" key="3">
    <source>
        <dbReference type="ARBA" id="ARBA00022692"/>
    </source>
</evidence>
<feature type="transmembrane region" description="Helical" evidence="7">
    <location>
        <begin position="178"/>
        <end position="197"/>
    </location>
</feature>
<evidence type="ECO:0000313" key="9">
    <source>
        <dbReference type="Proteomes" id="UP001589611"/>
    </source>
</evidence>
<feature type="transmembrane region" description="Helical" evidence="7">
    <location>
        <begin position="153"/>
        <end position="171"/>
    </location>
</feature>
<keyword evidence="5 7" id="KW-0472">Membrane</keyword>
<dbReference type="Proteomes" id="UP001589611">
    <property type="component" value="Unassembled WGS sequence"/>
</dbReference>
<keyword evidence="3 6" id="KW-0812">Transmembrane</keyword>
<dbReference type="InterPro" id="IPR000425">
    <property type="entry name" value="MIP"/>
</dbReference>
<dbReference type="PROSITE" id="PS00221">
    <property type="entry name" value="MIP"/>
    <property type="match status" value="1"/>
</dbReference>
<dbReference type="EMBL" id="JBHMBE010000004">
    <property type="protein sequence ID" value="MFB9647003.1"/>
    <property type="molecule type" value="Genomic_DNA"/>
</dbReference>
<gene>
    <name evidence="8" type="ORF">ACFFPJ_14475</name>
</gene>
<dbReference type="PANTHER" id="PTHR45724">
    <property type="entry name" value="AQUAPORIN NIP2-1"/>
    <property type="match status" value="1"/>
</dbReference>
<evidence type="ECO:0000256" key="4">
    <source>
        <dbReference type="ARBA" id="ARBA00022989"/>
    </source>
</evidence>
<comment type="similarity">
    <text evidence="6">Belongs to the MIP/aquaporin (TC 1.A.8) family.</text>
</comment>
<comment type="caution">
    <text evidence="8">The sequence shown here is derived from an EMBL/GenBank/DDBJ whole genome shotgun (WGS) entry which is preliminary data.</text>
</comment>
<keyword evidence="9" id="KW-1185">Reference proteome</keyword>
<dbReference type="PANTHER" id="PTHR45724:SF13">
    <property type="entry name" value="AQUAPORIN NIP1-1-RELATED"/>
    <property type="match status" value="1"/>
</dbReference>
<protein>
    <submittedName>
        <fullName evidence="8">MIP/aquaporin family protein</fullName>
    </submittedName>
</protein>
<evidence type="ECO:0000256" key="6">
    <source>
        <dbReference type="RuleBase" id="RU000477"/>
    </source>
</evidence>
<keyword evidence="2 6" id="KW-0813">Transport</keyword>
<proteinExistence type="inferred from homology"/>
<dbReference type="Pfam" id="PF00230">
    <property type="entry name" value="MIP"/>
    <property type="match status" value="1"/>
</dbReference>